<dbReference type="EMBL" id="BMAO01013237">
    <property type="protein sequence ID" value="GFQ87187.1"/>
    <property type="molecule type" value="Genomic_DNA"/>
</dbReference>
<organism evidence="1 2">
    <name type="scientific">Trichonephila clavata</name>
    <name type="common">Joro spider</name>
    <name type="synonym">Nephila clavata</name>
    <dbReference type="NCBI Taxonomy" id="2740835"/>
    <lineage>
        <taxon>Eukaryota</taxon>
        <taxon>Metazoa</taxon>
        <taxon>Ecdysozoa</taxon>
        <taxon>Arthropoda</taxon>
        <taxon>Chelicerata</taxon>
        <taxon>Arachnida</taxon>
        <taxon>Araneae</taxon>
        <taxon>Araneomorphae</taxon>
        <taxon>Entelegynae</taxon>
        <taxon>Araneoidea</taxon>
        <taxon>Nephilidae</taxon>
        <taxon>Trichonephila</taxon>
    </lineage>
</organism>
<keyword evidence="2" id="KW-1185">Reference proteome</keyword>
<proteinExistence type="predicted"/>
<dbReference type="Proteomes" id="UP000887116">
    <property type="component" value="Unassembled WGS sequence"/>
</dbReference>
<protein>
    <submittedName>
        <fullName evidence="1">Uncharacterized protein</fullName>
    </submittedName>
</protein>
<evidence type="ECO:0000313" key="2">
    <source>
        <dbReference type="Proteomes" id="UP000887116"/>
    </source>
</evidence>
<reference evidence="1" key="1">
    <citation type="submission" date="2020-07" db="EMBL/GenBank/DDBJ databases">
        <title>Multicomponent nature underlies the extraordinary mechanical properties of spider dragline silk.</title>
        <authorList>
            <person name="Kono N."/>
            <person name="Nakamura H."/>
            <person name="Mori M."/>
            <person name="Yoshida Y."/>
            <person name="Ohtoshi R."/>
            <person name="Malay A.D."/>
            <person name="Moran D.A.P."/>
            <person name="Tomita M."/>
            <person name="Numata K."/>
            <person name="Arakawa K."/>
        </authorList>
    </citation>
    <scope>NUCLEOTIDE SEQUENCE</scope>
</reference>
<name>A0A8X6FR67_TRICU</name>
<evidence type="ECO:0000313" key="1">
    <source>
        <dbReference type="EMBL" id="GFQ87187.1"/>
    </source>
</evidence>
<accession>A0A8X6FR67</accession>
<sequence>MQCCHTCGTGAVSRKGVYFQFKHFRKGKETINDELRFPVDLNKCDYRQCRTGATDAVTKSPTISTTDIGGIRNYLG</sequence>
<dbReference type="AlphaFoldDB" id="A0A8X6FR67"/>
<gene>
    <name evidence="1" type="ORF">TNCT_655391</name>
</gene>
<comment type="caution">
    <text evidence="1">The sequence shown here is derived from an EMBL/GenBank/DDBJ whole genome shotgun (WGS) entry which is preliminary data.</text>
</comment>